<accession>A0A0D8XTZ5</accession>
<protein>
    <submittedName>
        <fullName evidence="1">Uncharacterized protein</fullName>
    </submittedName>
</protein>
<evidence type="ECO:0000313" key="1">
    <source>
        <dbReference type="EMBL" id="KJH47214.1"/>
    </source>
</evidence>
<dbReference type="EMBL" id="KN716317">
    <property type="protein sequence ID" value="KJH47214.1"/>
    <property type="molecule type" value="Genomic_DNA"/>
</dbReference>
<proteinExistence type="predicted"/>
<keyword evidence="2" id="KW-1185">Reference proteome</keyword>
<name>A0A0D8XTZ5_DICVI</name>
<dbReference type="AlphaFoldDB" id="A0A0D8XTZ5"/>
<dbReference type="Proteomes" id="UP000053766">
    <property type="component" value="Unassembled WGS sequence"/>
</dbReference>
<reference evidence="1 2" key="1">
    <citation type="submission" date="2013-11" db="EMBL/GenBank/DDBJ databases">
        <title>Draft genome of the bovine lungworm Dictyocaulus viviparus.</title>
        <authorList>
            <person name="Mitreva M."/>
        </authorList>
    </citation>
    <scope>NUCLEOTIDE SEQUENCE [LARGE SCALE GENOMIC DNA]</scope>
    <source>
        <strain evidence="1 2">HannoverDv2000</strain>
    </source>
</reference>
<reference evidence="2" key="2">
    <citation type="journal article" date="2016" name="Sci. Rep.">
        <title>Dictyocaulus viviparus genome, variome and transcriptome elucidate lungworm biology and support future intervention.</title>
        <authorList>
            <person name="McNulty S.N."/>
            <person name="Strube C."/>
            <person name="Rosa B.A."/>
            <person name="Martin J.C."/>
            <person name="Tyagi R."/>
            <person name="Choi Y.J."/>
            <person name="Wang Q."/>
            <person name="Hallsworth Pepin K."/>
            <person name="Zhang X."/>
            <person name="Ozersky P."/>
            <person name="Wilson R.K."/>
            <person name="Sternberg P.W."/>
            <person name="Gasser R.B."/>
            <person name="Mitreva M."/>
        </authorList>
    </citation>
    <scope>NUCLEOTIDE SEQUENCE [LARGE SCALE GENOMIC DNA]</scope>
    <source>
        <strain evidence="2">HannoverDv2000</strain>
    </source>
</reference>
<sequence length="45" mass="5033">MFCIDVKHTKGILSSSVENLRQLTKPVSTERFAVVSDLQLKNSIV</sequence>
<organism evidence="1 2">
    <name type="scientific">Dictyocaulus viviparus</name>
    <name type="common">Bovine lungworm</name>
    <dbReference type="NCBI Taxonomy" id="29172"/>
    <lineage>
        <taxon>Eukaryota</taxon>
        <taxon>Metazoa</taxon>
        <taxon>Ecdysozoa</taxon>
        <taxon>Nematoda</taxon>
        <taxon>Chromadorea</taxon>
        <taxon>Rhabditida</taxon>
        <taxon>Rhabditina</taxon>
        <taxon>Rhabditomorpha</taxon>
        <taxon>Strongyloidea</taxon>
        <taxon>Metastrongylidae</taxon>
        <taxon>Dictyocaulus</taxon>
    </lineage>
</organism>
<evidence type="ECO:0000313" key="2">
    <source>
        <dbReference type="Proteomes" id="UP000053766"/>
    </source>
</evidence>
<gene>
    <name evidence="1" type="ORF">DICVIV_06736</name>
</gene>